<keyword evidence="2" id="KW-0238">DNA-binding</keyword>
<feature type="domain" description="HTH arsR-type" evidence="5">
    <location>
        <begin position="30"/>
        <end position="125"/>
    </location>
</feature>
<dbReference type="Gene3D" id="1.10.10.10">
    <property type="entry name" value="Winged helix-like DNA-binding domain superfamily/Winged helix DNA-binding domain"/>
    <property type="match status" value="1"/>
</dbReference>
<evidence type="ECO:0000256" key="1">
    <source>
        <dbReference type="ARBA" id="ARBA00023015"/>
    </source>
</evidence>
<proteinExistence type="predicted"/>
<evidence type="ECO:0000256" key="3">
    <source>
        <dbReference type="ARBA" id="ARBA00023163"/>
    </source>
</evidence>
<dbReference type="PANTHER" id="PTHR43132:SF6">
    <property type="entry name" value="HTH-TYPE TRANSCRIPTIONAL REPRESSOR CZRA"/>
    <property type="match status" value="1"/>
</dbReference>
<evidence type="ECO:0000256" key="2">
    <source>
        <dbReference type="ARBA" id="ARBA00023125"/>
    </source>
</evidence>
<evidence type="ECO:0000313" key="7">
    <source>
        <dbReference type="Proteomes" id="UP000216207"/>
    </source>
</evidence>
<dbReference type="GO" id="GO:0003677">
    <property type="term" value="F:DNA binding"/>
    <property type="evidence" value="ECO:0007669"/>
    <property type="project" value="UniProtKB-KW"/>
</dbReference>
<dbReference type="InterPro" id="IPR051011">
    <property type="entry name" value="Metal_resp_trans_reg"/>
</dbReference>
<dbReference type="InterPro" id="IPR018334">
    <property type="entry name" value="ArsR_HTH"/>
</dbReference>
<dbReference type="PANTHER" id="PTHR43132">
    <property type="entry name" value="ARSENICAL RESISTANCE OPERON REPRESSOR ARSR-RELATED"/>
    <property type="match status" value="1"/>
</dbReference>
<evidence type="ECO:0000259" key="5">
    <source>
        <dbReference type="PROSITE" id="PS50987"/>
    </source>
</evidence>
<dbReference type="InterPro" id="IPR011991">
    <property type="entry name" value="ArsR-like_HTH"/>
</dbReference>
<name>A0A268NV20_SHOCL</name>
<dbReference type="InterPro" id="IPR036388">
    <property type="entry name" value="WH-like_DNA-bd_sf"/>
</dbReference>
<dbReference type="GO" id="GO:0046686">
    <property type="term" value="P:response to cadmium ion"/>
    <property type="evidence" value="ECO:0007669"/>
    <property type="project" value="UniProtKB-KW"/>
</dbReference>
<dbReference type="Pfam" id="PF01022">
    <property type="entry name" value="HTH_5"/>
    <property type="match status" value="1"/>
</dbReference>
<keyword evidence="4" id="KW-0105">Cadmium resistance</keyword>
<accession>A0A268NV20</accession>
<dbReference type="PRINTS" id="PR00778">
    <property type="entry name" value="HTHARSR"/>
</dbReference>
<gene>
    <name evidence="6" type="ORF">CHH72_18975</name>
</gene>
<dbReference type="NCBIfam" id="NF033788">
    <property type="entry name" value="HTH_metalloreg"/>
    <property type="match status" value="1"/>
</dbReference>
<dbReference type="SUPFAM" id="SSF46785">
    <property type="entry name" value="Winged helix' DNA-binding domain"/>
    <property type="match status" value="1"/>
</dbReference>
<dbReference type="GO" id="GO:0003700">
    <property type="term" value="F:DNA-binding transcription factor activity"/>
    <property type="evidence" value="ECO:0007669"/>
    <property type="project" value="InterPro"/>
</dbReference>
<dbReference type="Proteomes" id="UP000216207">
    <property type="component" value="Unassembled WGS sequence"/>
</dbReference>
<dbReference type="InterPro" id="IPR001845">
    <property type="entry name" value="HTH_ArsR_DNA-bd_dom"/>
</dbReference>
<dbReference type="PROSITE" id="PS00846">
    <property type="entry name" value="HTH_ARSR_1"/>
    <property type="match status" value="1"/>
</dbReference>
<keyword evidence="1" id="KW-0805">Transcription regulation</keyword>
<evidence type="ECO:0000313" key="6">
    <source>
        <dbReference type="EMBL" id="PAE87268.1"/>
    </source>
</evidence>
<dbReference type="RefSeq" id="WP_095327219.1">
    <property type="nucleotide sequence ID" value="NZ_NPCC01000036.1"/>
</dbReference>
<comment type="caution">
    <text evidence="6">The sequence shown here is derived from an EMBL/GenBank/DDBJ whole genome shotgun (WGS) entry which is preliminary data.</text>
</comment>
<sequence>MNMNKKANDGDRCEVFCYDEQKVKRVQENVKKETFAPLSTMFKALADETRLKIAFALTTEQELCVCDVAHIIGSSTATASHHLRQLKQAGVAKSRKDGKWVFYSLQCPHIAAFIEYSFTQQKTSV</sequence>
<organism evidence="6 7">
    <name type="scientific">Shouchella clausii</name>
    <name type="common">Alkalihalobacillus clausii</name>
    <dbReference type="NCBI Taxonomy" id="79880"/>
    <lineage>
        <taxon>Bacteria</taxon>
        <taxon>Bacillati</taxon>
        <taxon>Bacillota</taxon>
        <taxon>Bacilli</taxon>
        <taxon>Bacillales</taxon>
        <taxon>Bacillaceae</taxon>
        <taxon>Shouchella</taxon>
    </lineage>
</organism>
<dbReference type="CDD" id="cd00090">
    <property type="entry name" value="HTH_ARSR"/>
    <property type="match status" value="1"/>
</dbReference>
<evidence type="ECO:0000256" key="4">
    <source>
        <dbReference type="ARBA" id="ARBA00043263"/>
    </source>
</evidence>
<dbReference type="AlphaFoldDB" id="A0A268NV20"/>
<reference evidence="6 7" key="1">
    <citation type="submission" date="2017-07" db="EMBL/GenBank/DDBJ databases">
        <title>Isolation and whole genome analysis of endospore-forming bacteria from heroin.</title>
        <authorList>
            <person name="Kalinowski J."/>
            <person name="Ahrens B."/>
            <person name="Al-Dilaimi A."/>
            <person name="Winkler A."/>
            <person name="Wibberg D."/>
            <person name="Schleenbecker U."/>
            <person name="Ruckert C."/>
            <person name="Wolfel R."/>
            <person name="Grass G."/>
        </authorList>
    </citation>
    <scope>NUCLEOTIDE SEQUENCE [LARGE SCALE GENOMIC DNA]</scope>
    <source>
        <strain evidence="6 7">7539</strain>
    </source>
</reference>
<protein>
    <submittedName>
        <fullName evidence="6">Transcriptional regulator</fullName>
    </submittedName>
</protein>
<keyword evidence="3" id="KW-0804">Transcription</keyword>
<dbReference type="InterPro" id="IPR036390">
    <property type="entry name" value="WH_DNA-bd_sf"/>
</dbReference>
<dbReference type="SMART" id="SM00418">
    <property type="entry name" value="HTH_ARSR"/>
    <property type="match status" value="1"/>
</dbReference>
<dbReference type="PROSITE" id="PS50987">
    <property type="entry name" value="HTH_ARSR_2"/>
    <property type="match status" value="1"/>
</dbReference>
<dbReference type="EMBL" id="NPCC01000036">
    <property type="protein sequence ID" value="PAE87268.1"/>
    <property type="molecule type" value="Genomic_DNA"/>
</dbReference>